<accession>A0A8H7CV46</accession>
<keyword evidence="3" id="KW-1185">Reference proteome</keyword>
<evidence type="ECO:0000313" key="3">
    <source>
        <dbReference type="Proteomes" id="UP000623467"/>
    </source>
</evidence>
<organism evidence="2 3">
    <name type="scientific">Mycena sanguinolenta</name>
    <dbReference type="NCBI Taxonomy" id="230812"/>
    <lineage>
        <taxon>Eukaryota</taxon>
        <taxon>Fungi</taxon>
        <taxon>Dikarya</taxon>
        <taxon>Basidiomycota</taxon>
        <taxon>Agaricomycotina</taxon>
        <taxon>Agaricomycetes</taxon>
        <taxon>Agaricomycetidae</taxon>
        <taxon>Agaricales</taxon>
        <taxon>Marasmiineae</taxon>
        <taxon>Mycenaceae</taxon>
        <taxon>Mycena</taxon>
    </lineage>
</organism>
<gene>
    <name evidence="2" type="ORF">MSAN_01727500</name>
</gene>
<dbReference type="AlphaFoldDB" id="A0A8H7CV46"/>
<sequence>MNDHPVFPVELFAIIIGALAGDLETLRSCALVSSTFYGLARVFSHIRVGPQFNQEHNFVQLCALLEGSPPFAARVESLRICARGEEPNPRTWMLEADLGRCFPPLVSLTRLCIALDSGHLSWLTLSHANRHSIQAILPTLTCLELKGVTELPLALLSHCSLLRSLTLDNVSFADSLGAAADTDGCSNIHLRHIGLRLGAISLVRFVDWVTDPESPFEISCLRSLGCIAYDPRSHPPIQRLLNASLGLQSLCIKNHSFTDKLHELDLRQLAHLRTLALDIYVSHWKTYNHERLLLSLNNFVFPTPQQTKTALILDIMSHDEPRRTDITQLLAGIDHILARLPFETVTIIVWARYPEDERKDKLIDVRDEFVPAMPLLASKLGRTDRLRILESIPV</sequence>
<feature type="signal peptide" evidence="1">
    <location>
        <begin position="1"/>
        <end position="20"/>
    </location>
</feature>
<evidence type="ECO:0000256" key="1">
    <source>
        <dbReference type="SAM" id="SignalP"/>
    </source>
</evidence>
<feature type="chain" id="PRO_5034211159" description="F-box domain-containing protein" evidence="1">
    <location>
        <begin position="21"/>
        <end position="394"/>
    </location>
</feature>
<protein>
    <recommendedName>
        <fullName evidence="4">F-box domain-containing protein</fullName>
    </recommendedName>
</protein>
<keyword evidence="1" id="KW-0732">Signal</keyword>
<comment type="caution">
    <text evidence="2">The sequence shown here is derived from an EMBL/GenBank/DDBJ whole genome shotgun (WGS) entry which is preliminary data.</text>
</comment>
<reference evidence="2" key="1">
    <citation type="submission" date="2020-05" db="EMBL/GenBank/DDBJ databases">
        <title>Mycena genomes resolve the evolution of fungal bioluminescence.</title>
        <authorList>
            <person name="Tsai I.J."/>
        </authorList>
    </citation>
    <scope>NUCLEOTIDE SEQUENCE</scope>
    <source>
        <strain evidence="2">160909Yilan</strain>
    </source>
</reference>
<dbReference type="EMBL" id="JACAZH010000016">
    <property type="protein sequence ID" value="KAF7349377.1"/>
    <property type="molecule type" value="Genomic_DNA"/>
</dbReference>
<name>A0A8H7CV46_9AGAR</name>
<dbReference type="Proteomes" id="UP000623467">
    <property type="component" value="Unassembled WGS sequence"/>
</dbReference>
<proteinExistence type="predicted"/>
<evidence type="ECO:0008006" key="4">
    <source>
        <dbReference type="Google" id="ProtNLM"/>
    </source>
</evidence>
<evidence type="ECO:0000313" key="2">
    <source>
        <dbReference type="EMBL" id="KAF7349377.1"/>
    </source>
</evidence>
<dbReference type="OrthoDB" id="2911462at2759"/>